<dbReference type="SUPFAM" id="SSF57716">
    <property type="entry name" value="Glucocorticoid receptor-like (DNA-binding domain)"/>
    <property type="match status" value="1"/>
</dbReference>
<dbReference type="InterPro" id="IPR012934">
    <property type="entry name" value="Znf_AD"/>
</dbReference>
<proteinExistence type="predicted"/>
<dbReference type="PANTHER" id="PTHR24379">
    <property type="entry name" value="KRAB AND ZINC FINGER DOMAIN-CONTAINING"/>
    <property type="match status" value="1"/>
</dbReference>
<keyword evidence="12" id="KW-1185">Reference proteome</keyword>
<dbReference type="GO" id="GO:0008270">
    <property type="term" value="F:zinc ion binding"/>
    <property type="evidence" value="ECO:0007669"/>
    <property type="project" value="UniProtKB-UniRule"/>
</dbReference>
<feature type="binding site" evidence="8">
    <location>
        <position position="84"/>
    </location>
    <ligand>
        <name>Zn(2+)</name>
        <dbReference type="ChEBI" id="CHEBI:29105"/>
    </ligand>
</feature>
<dbReference type="PROSITE" id="PS50157">
    <property type="entry name" value="ZINC_FINGER_C2H2_2"/>
    <property type="match status" value="4"/>
</dbReference>
<feature type="binding site" evidence="8">
    <location>
        <position position="87"/>
    </location>
    <ligand>
        <name>Zn(2+)</name>
        <dbReference type="ChEBI" id="CHEBI:29105"/>
    </ligand>
</feature>
<evidence type="ECO:0000313" key="11">
    <source>
        <dbReference type="EMBL" id="KPI93027.1"/>
    </source>
</evidence>
<dbReference type="Gene3D" id="3.40.1800.20">
    <property type="match status" value="1"/>
</dbReference>
<keyword evidence="2 8" id="KW-0479">Metal-binding</keyword>
<feature type="domain" description="C2H2-type" evidence="9">
    <location>
        <begin position="190"/>
        <end position="217"/>
    </location>
</feature>
<feature type="domain" description="C2H2-type" evidence="9">
    <location>
        <begin position="275"/>
        <end position="303"/>
    </location>
</feature>
<dbReference type="SMART" id="SM00868">
    <property type="entry name" value="zf-AD"/>
    <property type="match status" value="1"/>
</dbReference>
<protein>
    <submittedName>
        <fullName evidence="11">Zinc finger protein 311</fullName>
    </submittedName>
</protein>
<comment type="subcellular location">
    <subcellularLocation>
        <location evidence="1">Nucleus</location>
    </subcellularLocation>
</comment>
<dbReference type="SUPFAM" id="SSF57667">
    <property type="entry name" value="beta-beta-alpha zinc fingers"/>
    <property type="match status" value="3"/>
</dbReference>
<evidence type="ECO:0000259" key="9">
    <source>
        <dbReference type="PROSITE" id="PS50157"/>
    </source>
</evidence>
<keyword evidence="5 8" id="KW-0862">Zinc</keyword>
<dbReference type="STRING" id="66420.A0A194PI86"/>
<dbReference type="InterPro" id="IPR013087">
    <property type="entry name" value="Znf_C2H2_type"/>
</dbReference>
<reference evidence="11 12" key="1">
    <citation type="journal article" date="2015" name="Nat. Commun.">
        <title>Outbred genome sequencing and CRISPR/Cas9 gene editing in butterflies.</title>
        <authorList>
            <person name="Li X."/>
            <person name="Fan D."/>
            <person name="Zhang W."/>
            <person name="Liu G."/>
            <person name="Zhang L."/>
            <person name="Zhao L."/>
            <person name="Fang X."/>
            <person name="Chen L."/>
            <person name="Dong Y."/>
            <person name="Chen Y."/>
            <person name="Ding Y."/>
            <person name="Zhao R."/>
            <person name="Feng M."/>
            <person name="Zhu Y."/>
            <person name="Feng Y."/>
            <person name="Jiang X."/>
            <person name="Zhu D."/>
            <person name="Xiang H."/>
            <person name="Feng X."/>
            <person name="Li S."/>
            <person name="Wang J."/>
            <person name="Zhang G."/>
            <person name="Kronforst M.R."/>
            <person name="Wang W."/>
        </authorList>
    </citation>
    <scope>NUCLEOTIDE SEQUENCE [LARGE SCALE GENOMIC DNA]</scope>
    <source>
        <strain evidence="11">Ya'a_city_454_Px</strain>
        <tissue evidence="11">Whole body</tissue>
    </source>
</reference>
<feature type="domain" description="C2H2-type" evidence="9">
    <location>
        <begin position="246"/>
        <end position="274"/>
    </location>
</feature>
<dbReference type="Proteomes" id="UP000053268">
    <property type="component" value="Unassembled WGS sequence"/>
</dbReference>
<feature type="binding site" evidence="8">
    <location>
        <position position="43"/>
    </location>
    <ligand>
        <name>Zn(2+)</name>
        <dbReference type="ChEBI" id="CHEBI:29105"/>
    </ligand>
</feature>
<evidence type="ECO:0000256" key="3">
    <source>
        <dbReference type="ARBA" id="ARBA00022737"/>
    </source>
</evidence>
<dbReference type="PROSITE" id="PS51915">
    <property type="entry name" value="ZAD"/>
    <property type="match status" value="1"/>
</dbReference>
<dbReference type="GO" id="GO:0005634">
    <property type="term" value="C:nucleus"/>
    <property type="evidence" value="ECO:0007669"/>
    <property type="project" value="UniProtKB-SubCell"/>
</dbReference>
<evidence type="ECO:0000256" key="7">
    <source>
        <dbReference type="PROSITE-ProRule" id="PRU00042"/>
    </source>
</evidence>
<evidence type="ECO:0000256" key="5">
    <source>
        <dbReference type="ARBA" id="ARBA00022833"/>
    </source>
</evidence>
<dbReference type="FunFam" id="3.30.160.60:FF:000145">
    <property type="entry name" value="Zinc finger protein 574"/>
    <property type="match status" value="1"/>
</dbReference>
<dbReference type="SMART" id="SM00355">
    <property type="entry name" value="ZnF_C2H2"/>
    <property type="match status" value="6"/>
</dbReference>
<evidence type="ECO:0000256" key="8">
    <source>
        <dbReference type="PROSITE-ProRule" id="PRU01263"/>
    </source>
</evidence>
<evidence type="ECO:0000256" key="4">
    <source>
        <dbReference type="ARBA" id="ARBA00022771"/>
    </source>
</evidence>
<keyword evidence="6" id="KW-0539">Nucleus</keyword>
<evidence type="ECO:0000259" key="10">
    <source>
        <dbReference type="PROSITE" id="PS51915"/>
    </source>
</evidence>
<gene>
    <name evidence="11" type="ORF">RR46_14248</name>
</gene>
<dbReference type="PROSITE" id="PS00028">
    <property type="entry name" value="ZINC_FINGER_C2H2_1"/>
    <property type="match status" value="2"/>
</dbReference>
<dbReference type="PANTHER" id="PTHR24379:SF121">
    <property type="entry name" value="C2H2-TYPE DOMAIN-CONTAINING PROTEIN"/>
    <property type="match status" value="1"/>
</dbReference>
<feature type="domain" description="ZAD" evidence="10">
    <location>
        <begin position="38"/>
        <end position="111"/>
    </location>
</feature>
<accession>A0A194PI86</accession>
<keyword evidence="3" id="KW-0677">Repeat</keyword>
<dbReference type="Pfam" id="PF00096">
    <property type="entry name" value="zf-C2H2"/>
    <property type="match status" value="2"/>
</dbReference>
<organism evidence="11 12">
    <name type="scientific">Papilio xuthus</name>
    <name type="common">Asian swallowtail butterfly</name>
    <dbReference type="NCBI Taxonomy" id="66420"/>
    <lineage>
        <taxon>Eukaryota</taxon>
        <taxon>Metazoa</taxon>
        <taxon>Ecdysozoa</taxon>
        <taxon>Arthropoda</taxon>
        <taxon>Hexapoda</taxon>
        <taxon>Insecta</taxon>
        <taxon>Pterygota</taxon>
        <taxon>Neoptera</taxon>
        <taxon>Endopterygota</taxon>
        <taxon>Lepidoptera</taxon>
        <taxon>Glossata</taxon>
        <taxon>Ditrysia</taxon>
        <taxon>Papilionoidea</taxon>
        <taxon>Papilionidae</taxon>
        <taxon>Papilioninae</taxon>
        <taxon>Papilio</taxon>
    </lineage>
</organism>
<name>A0A194PI86_PAPXU</name>
<dbReference type="FunFam" id="3.30.160.60:FF:000448">
    <property type="entry name" value="RE1-silencing transcription factor A"/>
    <property type="match status" value="1"/>
</dbReference>
<sequence>MTSLLILKSMLFASFVNKSKRKKILKKKKIIKPEIKLKKCRICYIEKGHIPIFNNEAYPNISEEIKHFSGVTINHDDNLPKHLCQGCMDLLNGCIKFRDMCQKNNKLQIEQSIKKEYNIYNNETNNLLDYEDFSNMPSPVVSEDNSEIWDCSTCSQKFYNMTSYNNHLNKCTSQVTDDPKENGQAKNKTFLCDICGKIAKSKGSLAVHRAIHENVFPFKCDACSYQGRTMDLLKVHKRSHLADKPYKCSQCPKATTTTSNLAKHMRHVHSTNRPYKCSYCDKAFSYQHDMKRHVKDIHLRQGRVECDVCFKKFNTKKILQGHRWKIHKIKGGKLGRIPSYLQCKEYEENGNTIMPLSN</sequence>
<dbReference type="InterPro" id="IPR036236">
    <property type="entry name" value="Znf_C2H2_sf"/>
</dbReference>
<dbReference type="Pfam" id="PF07776">
    <property type="entry name" value="zf-AD"/>
    <property type="match status" value="1"/>
</dbReference>
<evidence type="ECO:0000256" key="6">
    <source>
        <dbReference type="ARBA" id="ARBA00023242"/>
    </source>
</evidence>
<keyword evidence="4 7" id="KW-0863">Zinc-finger</keyword>
<feature type="binding site" evidence="8">
    <location>
        <position position="40"/>
    </location>
    <ligand>
        <name>Zn(2+)</name>
        <dbReference type="ChEBI" id="CHEBI:29105"/>
    </ligand>
</feature>
<dbReference type="EMBL" id="KQ459603">
    <property type="protein sequence ID" value="KPI93027.1"/>
    <property type="molecule type" value="Genomic_DNA"/>
</dbReference>
<evidence type="ECO:0000256" key="1">
    <source>
        <dbReference type="ARBA" id="ARBA00004123"/>
    </source>
</evidence>
<evidence type="ECO:0000313" key="12">
    <source>
        <dbReference type="Proteomes" id="UP000053268"/>
    </source>
</evidence>
<feature type="domain" description="C2H2-type" evidence="9">
    <location>
        <begin position="218"/>
        <end position="245"/>
    </location>
</feature>
<dbReference type="Gene3D" id="3.30.160.60">
    <property type="entry name" value="Classic Zinc Finger"/>
    <property type="match status" value="3"/>
</dbReference>
<dbReference type="AlphaFoldDB" id="A0A194PI86"/>
<evidence type="ECO:0000256" key="2">
    <source>
        <dbReference type="ARBA" id="ARBA00022723"/>
    </source>
</evidence>